<feature type="region of interest" description="Disordered" evidence="1">
    <location>
        <begin position="242"/>
        <end position="271"/>
    </location>
</feature>
<gene>
    <name evidence="3" type="ORF">JXQ802_LOCUS43919</name>
    <name evidence="2" type="ORF">PYM288_LOCUS28626</name>
</gene>
<protein>
    <submittedName>
        <fullName evidence="3">Uncharacterized protein</fullName>
    </submittedName>
</protein>
<dbReference type="EMBL" id="CAJNOH010002149">
    <property type="protein sequence ID" value="CAF1275917.1"/>
    <property type="molecule type" value="Genomic_DNA"/>
</dbReference>
<feature type="compositionally biased region" description="Polar residues" evidence="1">
    <location>
        <begin position="242"/>
        <end position="252"/>
    </location>
</feature>
<dbReference type="InterPro" id="IPR032675">
    <property type="entry name" value="LRR_dom_sf"/>
</dbReference>
<dbReference type="Proteomes" id="UP000663854">
    <property type="component" value="Unassembled WGS sequence"/>
</dbReference>
<evidence type="ECO:0000313" key="4">
    <source>
        <dbReference type="Proteomes" id="UP000663870"/>
    </source>
</evidence>
<name>A0A815XAI9_9BILA</name>
<reference evidence="3" key="1">
    <citation type="submission" date="2021-02" db="EMBL/GenBank/DDBJ databases">
        <authorList>
            <person name="Nowell W R."/>
        </authorList>
    </citation>
    <scope>NUCLEOTIDE SEQUENCE</scope>
</reference>
<dbReference type="EMBL" id="CAJNOL010003271">
    <property type="protein sequence ID" value="CAF1554993.1"/>
    <property type="molecule type" value="Genomic_DNA"/>
</dbReference>
<evidence type="ECO:0000256" key="1">
    <source>
        <dbReference type="SAM" id="MobiDB-lite"/>
    </source>
</evidence>
<sequence>MSGGDIRSDVSQSFAGNIGRLELAKLASVLSVQNFPVYPAHEFIINAFYVTDFNHEHPPNYVNLAEIRVYSLERIPANAFRQFPNIHTLSVETDGDIDLHAFDGLTHLEKLTIKSAKLNLDIFNSLPNLKEFETNIEKLDEKTQCKLVEKLANGQFAVQAIPNGLKCTCVLAYLHTAVERAPCDAQHCENSSCDAIKNNYNATTRTFNVPPPIQRSDGTNALHEREPRVYTVPFQIASQDQENFQQGTSQQPLEADPQRSDTDEQNLWESDQSSNLEVGKYLYEDQCILCTPGYYCPDGKNRITCPQGKIAPGYGFSVCKECPEGWYSTCDTQETCIMCPKGFYCPTSDQEPQACPVGYYSHYAATECTKCPSGYYTTYTNSSYCFQCPMGYSCTDSTQCPQPCPAGTYQPDIMSTSCEPCPDEHQCGTTTNLLQCTATSCIQAEAWSCDQSQLGPPASVCTNIG</sequence>
<dbReference type="SUPFAM" id="SSF57184">
    <property type="entry name" value="Growth factor receptor domain"/>
    <property type="match status" value="1"/>
</dbReference>
<organism evidence="3 4">
    <name type="scientific">Rotaria sordida</name>
    <dbReference type="NCBI Taxonomy" id="392033"/>
    <lineage>
        <taxon>Eukaryota</taxon>
        <taxon>Metazoa</taxon>
        <taxon>Spiralia</taxon>
        <taxon>Gnathifera</taxon>
        <taxon>Rotifera</taxon>
        <taxon>Eurotatoria</taxon>
        <taxon>Bdelloidea</taxon>
        <taxon>Philodinida</taxon>
        <taxon>Philodinidae</taxon>
        <taxon>Rotaria</taxon>
    </lineage>
</organism>
<dbReference type="SMART" id="SM01411">
    <property type="entry name" value="Ephrin_rec_like"/>
    <property type="match status" value="3"/>
</dbReference>
<dbReference type="Gene3D" id="2.10.220.10">
    <property type="entry name" value="Hormone Receptor, Insulin-like Growth Factor Receptor 1, Chain A, domain 2"/>
    <property type="match status" value="1"/>
</dbReference>
<dbReference type="PANTHER" id="PTHR46967:SF2">
    <property type="entry name" value="SUSHI, VON WILLEBRAND FACTOR TYPE A, EGF AND PENTRAXIN DOMAIN-CONTAINING PROTEIN 1-LIKE"/>
    <property type="match status" value="1"/>
</dbReference>
<dbReference type="AlphaFoldDB" id="A0A815XAI9"/>
<dbReference type="InterPro" id="IPR009030">
    <property type="entry name" value="Growth_fac_rcpt_cys_sf"/>
</dbReference>
<evidence type="ECO:0000313" key="3">
    <source>
        <dbReference type="EMBL" id="CAF1554993.1"/>
    </source>
</evidence>
<evidence type="ECO:0000313" key="2">
    <source>
        <dbReference type="EMBL" id="CAF1275917.1"/>
    </source>
</evidence>
<dbReference type="Gene3D" id="3.80.10.10">
    <property type="entry name" value="Ribonuclease Inhibitor"/>
    <property type="match status" value="1"/>
</dbReference>
<accession>A0A815XAI9</accession>
<keyword evidence="4" id="KW-1185">Reference proteome</keyword>
<proteinExistence type="predicted"/>
<dbReference type="SUPFAM" id="SSF52058">
    <property type="entry name" value="L domain-like"/>
    <property type="match status" value="1"/>
</dbReference>
<dbReference type="PANTHER" id="PTHR46967">
    <property type="entry name" value="INSULIN-LIKE GROWTH FACTOR BINDING PROTEIN,N-TERMINAL"/>
    <property type="match status" value="1"/>
</dbReference>
<comment type="caution">
    <text evidence="3">The sequence shown here is derived from an EMBL/GenBank/DDBJ whole genome shotgun (WGS) entry which is preliminary data.</text>
</comment>
<dbReference type="Proteomes" id="UP000663870">
    <property type="component" value="Unassembled WGS sequence"/>
</dbReference>